<dbReference type="InterPro" id="IPR046347">
    <property type="entry name" value="bZIP_sf"/>
</dbReference>
<dbReference type="HOGENOM" id="CLU_059253_0_0_1"/>
<feature type="compositionally biased region" description="Basic and acidic residues" evidence="1">
    <location>
        <begin position="198"/>
        <end position="211"/>
    </location>
</feature>
<proteinExistence type="predicted"/>
<dbReference type="PANTHER" id="PTHR46835:SF3">
    <property type="entry name" value="BASIC-LEUCINE ZIPPER (BZIP) TRANSCRIPTION FACTOR FAMILY PROTEIN"/>
    <property type="match status" value="1"/>
</dbReference>
<reference evidence="4" key="1">
    <citation type="journal article" date="2013" name="Science">
        <title>The Amborella genome and the evolution of flowering plants.</title>
        <authorList>
            <consortium name="Amborella Genome Project"/>
        </authorList>
    </citation>
    <scope>NUCLEOTIDE SEQUENCE [LARGE SCALE GENOMIC DNA]</scope>
</reference>
<evidence type="ECO:0000313" key="4">
    <source>
        <dbReference type="Proteomes" id="UP000017836"/>
    </source>
</evidence>
<dbReference type="PANTHER" id="PTHR46835">
    <property type="entry name" value="BASIC-LEUCINE ZIPPER (BZIP) TRANSCRIPTION FACTOR FAMILY PROTEIN-RELATED"/>
    <property type="match status" value="1"/>
</dbReference>
<sequence>MANYRGLPHLSNWAYQGRQAHHLPPKSPTPTHSSAPVDFVSHSLIGPHDHPKPMGGYKQHQRTLSESFLIDEQPPWLDDLLNEPDTPIKRGTHRRSSSDSFAYNNFSNVDHMGHEESKKGKLKQVPSWGSLDYDLVNSDSSRRPFVSGAWNPSYQRNVPPFRDGNMPDSSASSCVQQEVVAPSGMERQEPEGSGACDQKGHMEKKDADPKRAKQQFAQRSRVRKLQYIAELERNVNALQVEGSEAASELEFCNQQHLILILENKALKRRLDSLAQEQLLKCCGVSSHSGFE</sequence>
<gene>
    <name evidence="3" type="ORF">AMTR_s00071p00155560</name>
</gene>
<dbReference type="GO" id="GO:0005634">
    <property type="term" value="C:nucleus"/>
    <property type="evidence" value="ECO:0007669"/>
    <property type="project" value="UniProtKB-ARBA"/>
</dbReference>
<dbReference type="InterPro" id="IPR044759">
    <property type="entry name" value="bZIP_RF2"/>
</dbReference>
<dbReference type="eggNOG" id="ENOG502QRDJ">
    <property type="taxonomic scope" value="Eukaryota"/>
</dbReference>
<protein>
    <recommendedName>
        <fullName evidence="2">BZIP domain-containing protein</fullName>
    </recommendedName>
</protein>
<dbReference type="EMBL" id="KI392062">
    <property type="protein sequence ID" value="ERN19996.1"/>
    <property type="molecule type" value="Genomic_DNA"/>
</dbReference>
<evidence type="ECO:0000256" key="1">
    <source>
        <dbReference type="SAM" id="MobiDB-lite"/>
    </source>
</evidence>
<evidence type="ECO:0000259" key="2">
    <source>
        <dbReference type="SMART" id="SM00338"/>
    </source>
</evidence>
<dbReference type="GO" id="GO:0003700">
    <property type="term" value="F:DNA-binding transcription factor activity"/>
    <property type="evidence" value="ECO:0007669"/>
    <property type="project" value="InterPro"/>
</dbReference>
<dbReference type="AlphaFoldDB" id="U5D316"/>
<dbReference type="CDD" id="cd14703">
    <property type="entry name" value="bZIP_plant_RF2"/>
    <property type="match status" value="1"/>
</dbReference>
<keyword evidence="4" id="KW-1185">Reference proteome</keyword>
<feature type="region of interest" description="Disordered" evidence="1">
    <location>
        <begin position="181"/>
        <end position="218"/>
    </location>
</feature>
<dbReference type="Proteomes" id="UP000017836">
    <property type="component" value="Unassembled WGS sequence"/>
</dbReference>
<evidence type="ECO:0000313" key="3">
    <source>
        <dbReference type="EMBL" id="ERN19996.1"/>
    </source>
</evidence>
<organism evidence="3 4">
    <name type="scientific">Amborella trichopoda</name>
    <dbReference type="NCBI Taxonomy" id="13333"/>
    <lineage>
        <taxon>Eukaryota</taxon>
        <taxon>Viridiplantae</taxon>
        <taxon>Streptophyta</taxon>
        <taxon>Embryophyta</taxon>
        <taxon>Tracheophyta</taxon>
        <taxon>Spermatophyta</taxon>
        <taxon>Magnoliopsida</taxon>
        <taxon>Amborellales</taxon>
        <taxon>Amborellaceae</taxon>
        <taxon>Amborella</taxon>
    </lineage>
</organism>
<dbReference type="Gramene" id="ERN19996">
    <property type="protein sequence ID" value="ERN19996"/>
    <property type="gene ID" value="AMTR_s00071p00155560"/>
</dbReference>
<dbReference type="SMART" id="SM00338">
    <property type="entry name" value="BRLZ"/>
    <property type="match status" value="1"/>
</dbReference>
<accession>U5D316</accession>
<name>U5D316_AMBTC</name>
<dbReference type="OMA" id="NAIQHHR"/>
<dbReference type="SUPFAM" id="SSF57959">
    <property type="entry name" value="Leucine zipper domain"/>
    <property type="match status" value="1"/>
</dbReference>
<dbReference type="InterPro" id="IPR044797">
    <property type="entry name" value="At4g06598-like"/>
</dbReference>
<feature type="domain" description="BZIP" evidence="2">
    <location>
        <begin position="206"/>
        <end position="265"/>
    </location>
</feature>
<dbReference type="InterPro" id="IPR004827">
    <property type="entry name" value="bZIP"/>
</dbReference>